<feature type="compositionally biased region" description="Pro residues" evidence="1">
    <location>
        <begin position="68"/>
        <end position="78"/>
    </location>
</feature>
<reference evidence="4 5" key="1">
    <citation type="submission" date="2015-11" db="EMBL/GenBank/DDBJ databases">
        <title>Expanding the genomic diversity of Burkholderia species for the development of highly accurate diagnostics.</title>
        <authorList>
            <person name="Sahl J."/>
            <person name="Keim P."/>
            <person name="Wagner D."/>
        </authorList>
    </citation>
    <scope>NUCLEOTIDE SEQUENCE [LARGE SCALE GENOMIC DNA]</scope>
    <source>
        <strain evidence="4 5">MSMB2036</strain>
    </source>
</reference>
<sequence>MRIQPHVAVVPLLVAPLIALAAPAQTNPLDYPSIWQCDAGDGADNNAYAPRFNWYCDLKKPAPEQAEAPPPASEPQPAPSERIEIPDIKTAEQMRKELSRRLDVATMEPTPDHIRDYLQLWQMTQEKGAVFADNWRRVVWQDPALDYTLTRPANNAAIKVYDAKRDADEESQLRALAKDHGLIFFFRSDCPYCHAMAPVMRMLADKYGIDVLGVTVDGRGIDEFPHPADGRSKAAAWGVERVPALFIGSKQTGDHAPIGFGAMSLSEIVNRIFVLTGTKAGDNF</sequence>
<feature type="chain" id="PRO_5007117423" evidence="2">
    <location>
        <begin position="22"/>
        <end position="284"/>
    </location>
</feature>
<dbReference type="InterPro" id="IPR039555">
    <property type="entry name" value="TraF/TrbB"/>
</dbReference>
<keyword evidence="2" id="KW-0732">Signal</keyword>
<dbReference type="InterPro" id="IPR036249">
    <property type="entry name" value="Thioredoxin-like_sf"/>
</dbReference>
<feature type="signal peptide" evidence="2">
    <location>
        <begin position="1"/>
        <end position="21"/>
    </location>
</feature>
<dbReference type="AlphaFoldDB" id="A0A103R5M1"/>
<dbReference type="PROSITE" id="PS51354">
    <property type="entry name" value="GLUTAREDOXIN_2"/>
    <property type="match status" value="1"/>
</dbReference>
<dbReference type="EMBL" id="LOXM01000185">
    <property type="protein sequence ID" value="KVG61663.1"/>
    <property type="molecule type" value="Genomic_DNA"/>
</dbReference>
<dbReference type="OrthoDB" id="5559625at2"/>
<dbReference type="Gene3D" id="3.40.30.10">
    <property type="entry name" value="Glutaredoxin"/>
    <property type="match status" value="1"/>
</dbReference>
<evidence type="ECO:0000313" key="4">
    <source>
        <dbReference type="EMBL" id="KVG61663.1"/>
    </source>
</evidence>
<evidence type="ECO:0000313" key="5">
    <source>
        <dbReference type="Proteomes" id="UP000064029"/>
    </source>
</evidence>
<feature type="region of interest" description="Disordered" evidence="1">
    <location>
        <begin position="62"/>
        <end position="87"/>
    </location>
</feature>
<evidence type="ECO:0000256" key="1">
    <source>
        <dbReference type="SAM" id="MobiDB-lite"/>
    </source>
</evidence>
<comment type="caution">
    <text evidence="4">The sequence shown here is derived from an EMBL/GenBank/DDBJ whole genome shotgun (WGS) entry which is preliminary data.</text>
</comment>
<protein>
    <submittedName>
        <fullName evidence="4">Conjugal transfer protein TraF</fullName>
    </submittedName>
</protein>
<dbReference type="PROSITE" id="PS51352">
    <property type="entry name" value="THIOREDOXIN_2"/>
    <property type="match status" value="1"/>
</dbReference>
<evidence type="ECO:0000256" key="2">
    <source>
        <dbReference type="SAM" id="SignalP"/>
    </source>
</evidence>
<dbReference type="Pfam" id="PF13728">
    <property type="entry name" value="TraF"/>
    <property type="match status" value="1"/>
</dbReference>
<feature type="domain" description="Thioredoxin" evidence="3">
    <location>
        <begin position="138"/>
        <end position="277"/>
    </location>
</feature>
<dbReference type="InterPro" id="IPR013766">
    <property type="entry name" value="Thioredoxin_domain"/>
</dbReference>
<proteinExistence type="predicted"/>
<dbReference type="SUPFAM" id="SSF52833">
    <property type="entry name" value="Thioredoxin-like"/>
    <property type="match status" value="1"/>
</dbReference>
<organism evidence="4 5">
    <name type="scientific">Burkholderia ubonensis</name>
    <dbReference type="NCBI Taxonomy" id="101571"/>
    <lineage>
        <taxon>Bacteria</taxon>
        <taxon>Pseudomonadati</taxon>
        <taxon>Pseudomonadota</taxon>
        <taxon>Betaproteobacteria</taxon>
        <taxon>Burkholderiales</taxon>
        <taxon>Burkholderiaceae</taxon>
        <taxon>Burkholderia</taxon>
        <taxon>Burkholderia cepacia complex</taxon>
    </lineage>
</organism>
<evidence type="ECO:0000259" key="3">
    <source>
        <dbReference type="PROSITE" id="PS51352"/>
    </source>
</evidence>
<accession>A0A103R5M1</accession>
<name>A0A103R5M1_9BURK</name>
<dbReference type="Proteomes" id="UP000064029">
    <property type="component" value="Unassembled WGS sequence"/>
</dbReference>
<dbReference type="RefSeq" id="WP_059755131.1">
    <property type="nucleotide sequence ID" value="NZ_CP013415.1"/>
</dbReference>
<gene>
    <name evidence="4" type="ORF">WJ33_31315</name>
</gene>